<dbReference type="eggNOG" id="COG0144">
    <property type="taxonomic scope" value="Bacteria"/>
</dbReference>
<evidence type="ECO:0000256" key="4">
    <source>
        <dbReference type="ARBA" id="ARBA00022691"/>
    </source>
</evidence>
<evidence type="ECO:0000313" key="9">
    <source>
        <dbReference type="Proteomes" id="UP000003303"/>
    </source>
</evidence>
<dbReference type="GO" id="GO:0001510">
    <property type="term" value="P:RNA methylation"/>
    <property type="evidence" value="ECO:0007669"/>
    <property type="project" value="InterPro"/>
</dbReference>
<dbReference type="InterPro" id="IPR001678">
    <property type="entry name" value="MeTrfase_RsmB-F_NOP2_dom"/>
</dbReference>
<dbReference type="OrthoDB" id="9810297at2"/>
<dbReference type="Gene3D" id="3.30.70.1170">
    <property type="entry name" value="Sun protein, domain 3"/>
    <property type="match status" value="1"/>
</dbReference>
<dbReference type="Pfam" id="PF01189">
    <property type="entry name" value="Methyltr_RsmB-F"/>
    <property type="match status" value="1"/>
</dbReference>
<dbReference type="PROSITE" id="PS51686">
    <property type="entry name" value="SAM_MT_RSMB_NOP"/>
    <property type="match status" value="1"/>
</dbReference>
<dbReference type="PANTHER" id="PTHR22807:SF30">
    <property type="entry name" value="28S RRNA (CYTOSINE(4447)-C(5))-METHYLTRANSFERASE-RELATED"/>
    <property type="match status" value="1"/>
</dbReference>
<dbReference type="Pfam" id="PF13636">
    <property type="entry name" value="Methyltranf_PUA"/>
    <property type="match status" value="1"/>
</dbReference>
<dbReference type="InterPro" id="IPR031341">
    <property type="entry name" value="Methyltr_RsmF_N"/>
</dbReference>
<name>C2MDX6_9PORP</name>
<dbReference type="Proteomes" id="UP000003303">
    <property type="component" value="Unassembled WGS sequence"/>
</dbReference>
<dbReference type="InterPro" id="IPR027391">
    <property type="entry name" value="Nol1_Nop2_Fmu_2"/>
</dbReference>
<dbReference type="AlphaFoldDB" id="C2MDX6"/>
<organism evidence="8 9">
    <name type="scientific">Porphyromonas uenonis 60-3</name>
    <dbReference type="NCBI Taxonomy" id="596327"/>
    <lineage>
        <taxon>Bacteria</taxon>
        <taxon>Pseudomonadati</taxon>
        <taxon>Bacteroidota</taxon>
        <taxon>Bacteroidia</taxon>
        <taxon>Bacteroidales</taxon>
        <taxon>Porphyromonadaceae</taxon>
        <taxon>Porphyromonas</taxon>
    </lineage>
</organism>
<comment type="caution">
    <text evidence="8">The sequence shown here is derived from an EMBL/GenBank/DDBJ whole genome shotgun (WGS) entry which is preliminary data.</text>
</comment>
<dbReference type="GO" id="GO:0008173">
    <property type="term" value="F:RNA methyltransferase activity"/>
    <property type="evidence" value="ECO:0007669"/>
    <property type="project" value="InterPro"/>
</dbReference>
<evidence type="ECO:0000256" key="5">
    <source>
        <dbReference type="ARBA" id="ARBA00022884"/>
    </source>
</evidence>
<evidence type="ECO:0000256" key="1">
    <source>
        <dbReference type="ARBA" id="ARBA00022490"/>
    </source>
</evidence>
<gene>
    <name evidence="8" type="ORF">PORUE0001_1408</name>
</gene>
<dbReference type="Pfam" id="PF17125">
    <property type="entry name" value="Methyltr_RsmF_N"/>
    <property type="match status" value="1"/>
</dbReference>
<keyword evidence="3 6" id="KW-0808">Transferase</keyword>
<reference evidence="8 9" key="1">
    <citation type="submission" date="2009-04" db="EMBL/GenBank/DDBJ databases">
        <authorList>
            <person name="Sebastian Y."/>
            <person name="Madupu R."/>
            <person name="Durkin A.S."/>
            <person name="Torralba M."/>
            <person name="Methe B."/>
            <person name="Sutton G.G."/>
            <person name="Strausberg R.L."/>
            <person name="Nelson K.E."/>
        </authorList>
    </citation>
    <scope>NUCLEOTIDE SEQUENCE [LARGE SCALE GENOMIC DNA]</scope>
    <source>
        <strain evidence="8 9">60-3</strain>
    </source>
</reference>
<evidence type="ECO:0000256" key="6">
    <source>
        <dbReference type="PROSITE-ProRule" id="PRU01023"/>
    </source>
</evidence>
<dbReference type="GO" id="GO:0003723">
    <property type="term" value="F:RNA binding"/>
    <property type="evidence" value="ECO:0007669"/>
    <property type="project" value="UniProtKB-UniRule"/>
</dbReference>
<dbReference type="SUPFAM" id="SSF53335">
    <property type="entry name" value="S-adenosyl-L-methionine-dependent methyltransferases"/>
    <property type="match status" value="1"/>
</dbReference>
<evidence type="ECO:0000259" key="7">
    <source>
        <dbReference type="PROSITE" id="PS51686"/>
    </source>
</evidence>
<keyword evidence="2 6" id="KW-0489">Methyltransferase</keyword>
<dbReference type="STRING" id="596327.PORUE0001_1408"/>
<dbReference type="PANTHER" id="PTHR22807">
    <property type="entry name" value="NOP2 YEAST -RELATED NOL1/NOP2/FMU SUN DOMAIN-CONTAINING"/>
    <property type="match status" value="1"/>
</dbReference>
<feature type="domain" description="SAM-dependent MTase RsmB/NOP-type" evidence="7">
    <location>
        <begin position="10"/>
        <end position="301"/>
    </location>
</feature>
<dbReference type="EMBL" id="ACLR01000214">
    <property type="protein sequence ID" value="EEK16129.1"/>
    <property type="molecule type" value="Genomic_DNA"/>
</dbReference>
<dbReference type="PRINTS" id="PR02008">
    <property type="entry name" value="RCMTFAMILY"/>
</dbReference>
<feature type="binding site" evidence="6">
    <location>
        <begin position="116"/>
        <end position="122"/>
    </location>
    <ligand>
        <name>S-adenosyl-L-methionine</name>
        <dbReference type="ChEBI" id="CHEBI:59789"/>
    </ligand>
</feature>
<proteinExistence type="inferred from homology"/>
<dbReference type="InterPro" id="IPR049560">
    <property type="entry name" value="MeTrfase_RsmB-F_NOP2_cat"/>
</dbReference>
<keyword evidence="4 6" id="KW-0949">S-adenosyl-L-methionine</keyword>
<feature type="active site" description="Nucleophile" evidence="6">
    <location>
        <position position="239"/>
    </location>
</feature>
<feature type="binding site" evidence="6">
    <location>
        <position position="140"/>
    </location>
    <ligand>
        <name>S-adenosyl-L-methionine</name>
        <dbReference type="ChEBI" id="CHEBI:59789"/>
    </ligand>
</feature>
<dbReference type="RefSeq" id="WP_007366046.1">
    <property type="nucleotide sequence ID" value="NZ_ACLR01000214.1"/>
</dbReference>
<evidence type="ECO:0000313" key="8">
    <source>
        <dbReference type="EMBL" id="EEK16129.1"/>
    </source>
</evidence>
<comment type="caution">
    <text evidence="6">Lacks conserved residue(s) required for the propagation of feature annotation.</text>
</comment>
<dbReference type="Gene3D" id="2.30.130.60">
    <property type="match status" value="1"/>
</dbReference>
<accession>C2MDX6</accession>
<comment type="similarity">
    <text evidence="6">Belongs to the class I-like SAM-binding methyltransferase superfamily. RsmB/NOP family.</text>
</comment>
<sequence>MQTPVPSELKAKLAQAYPEHASRIVEALETPPSVSLRLNPARTLSAHPFAELEDGTIPWLPTELEGYWLSERPTFALDPLWHAGAYYVQDASAMTLATIWEQLGWHETPKLALDLCAAPGGKSTLLRDLLPAETLLVSNEILPKRCKILVENMVKWCGADQMIITQEEPQRLTPWLQGFCDLILVDAPCSGEGLMRRDEEARRMWSPQLVADCVTRQRSILQEAMRMLAPEGVLLYATCTLNQEENDQMVQWLLDNYPCELIDLSHCAERIAGACATSYGLHLWPGIVRGEGQYLAALRLTDIVETPSETHKAKGLTRTSRQTFDSLSWLSKATSADYYTIGERIYQLTPEATQHLAEAYKHRLAIATPGLEIASMRHQAKGYEPSFALLHHPLYATAGLPALELPLQEALRYLRGEALTTETPTERGVTVITYRGIPLGLAHSTGARLNNLYPKPYRLRI</sequence>
<keyword evidence="5 6" id="KW-0694">RNA-binding</keyword>
<dbReference type="InterPro" id="IPR023267">
    <property type="entry name" value="RCMT"/>
</dbReference>
<feature type="binding site" evidence="6">
    <location>
        <position position="186"/>
    </location>
    <ligand>
        <name>S-adenosyl-L-methionine</name>
        <dbReference type="ChEBI" id="CHEBI:59789"/>
    </ligand>
</feature>
<keyword evidence="9" id="KW-1185">Reference proteome</keyword>
<evidence type="ECO:0000256" key="3">
    <source>
        <dbReference type="ARBA" id="ARBA00022679"/>
    </source>
</evidence>
<dbReference type="Gene3D" id="3.40.50.150">
    <property type="entry name" value="Vaccinia Virus protein VP39"/>
    <property type="match status" value="1"/>
</dbReference>
<protein>
    <submittedName>
        <fullName evidence="8">NOL1/NOP2/sun family protein</fullName>
    </submittedName>
</protein>
<keyword evidence="1" id="KW-0963">Cytoplasm</keyword>
<evidence type="ECO:0000256" key="2">
    <source>
        <dbReference type="ARBA" id="ARBA00022603"/>
    </source>
</evidence>
<dbReference type="InterPro" id="IPR029063">
    <property type="entry name" value="SAM-dependent_MTases_sf"/>
</dbReference>